<dbReference type="GO" id="GO:0005506">
    <property type="term" value="F:iron ion binding"/>
    <property type="evidence" value="ECO:0007669"/>
    <property type="project" value="InterPro"/>
</dbReference>
<comment type="caution">
    <text evidence="8">The sequence shown here is derived from an EMBL/GenBank/DDBJ whole genome shotgun (WGS) entry which is preliminary data.</text>
</comment>
<dbReference type="GeneID" id="65086063"/>
<dbReference type="Gene3D" id="1.10.630.10">
    <property type="entry name" value="Cytochrome P450"/>
    <property type="match status" value="1"/>
</dbReference>
<dbReference type="InterPro" id="IPR002401">
    <property type="entry name" value="Cyt_P450_E_grp-I"/>
</dbReference>
<keyword evidence="7" id="KW-0560">Oxidoreductase</keyword>
<evidence type="ECO:0000313" key="8">
    <source>
        <dbReference type="EMBL" id="CVK85590.1"/>
    </source>
</evidence>
<proteinExistence type="inferred from homology"/>
<dbReference type="InterPro" id="IPR017972">
    <property type="entry name" value="Cyt_P450_CS"/>
</dbReference>
<dbReference type="CDD" id="cd11058">
    <property type="entry name" value="CYP60B-like"/>
    <property type="match status" value="1"/>
</dbReference>
<evidence type="ECO:0000313" key="9">
    <source>
        <dbReference type="Proteomes" id="UP000184255"/>
    </source>
</evidence>
<dbReference type="PROSITE" id="PS00086">
    <property type="entry name" value="CYTOCHROME_P450"/>
    <property type="match status" value="1"/>
</dbReference>
<comment type="similarity">
    <text evidence="2 7">Belongs to the cytochrome P450 family.</text>
</comment>
<dbReference type="PANTHER" id="PTHR24305:SF210">
    <property type="entry name" value="CYTOCHROME P450 MONOOXYGENASE ASQL-RELATED"/>
    <property type="match status" value="1"/>
</dbReference>
<sequence>MQIIVSSLLALAAITLYLVVQAIYNAFFHPLRHVPGPKLNAISRIPYLKHHLDGTAPFYLRELHEKYGDIVRYSISEVSFISGDTAWTDIYGHRTGQLKGHPTLEKDPAWYAPPVEGVQSLLFEHDEPHHRRRRAWAHSFSDKSLADQYPTIQAVSDLLVERLREASGAVDMCKYFSWTMFDIVSTLIYGQSLGNLRDLKTHKNVKIVQDGLLAFRFCYVLWCYPLLNKLTGYALSEEQILTWINHDKWLNEQTWSRVERGPTAGKKDFLSYVIRVRDDEVNDEKDATVGFKKTGVMDKELHVDSGLFLTAGSDTTAHVLTWSIYFLCQHPIHMSQLKEEVRGRFASYEDIAPETVSNIPILTGVINETLRLQTPTAVGFGRRVGKGGEFISGCYIAEGTGVQVSQYPNNRSSRNFAQPDEFIPERWLGDERFAHDKRDAFQPFSIGARNCIGKSLAQTELRLIICKLLWSFDPELDESIGSDWAANSLWKMTWVKAPLLVQWKPVQRE</sequence>
<dbReference type="VEuPathDB" id="FungiDB:FMAN_06799"/>
<keyword evidence="4 6" id="KW-0479">Metal-binding</keyword>
<name>A0A1L7SIV4_FUSMA</name>
<evidence type="ECO:0000256" key="3">
    <source>
        <dbReference type="ARBA" id="ARBA00022617"/>
    </source>
</evidence>
<keyword evidence="5 6" id="KW-0408">Iron</keyword>
<dbReference type="PRINTS" id="PR00463">
    <property type="entry name" value="EP450I"/>
</dbReference>
<evidence type="ECO:0000256" key="6">
    <source>
        <dbReference type="PIRSR" id="PIRSR602401-1"/>
    </source>
</evidence>
<dbReference type="InterPro" id="IPR050121">
    <property type="entry name" value="Cytochrome_P450_monoxygenase"/>
</dbReference>
<evidence type="ECO:0000256" key="4">
    <source>
        <dbReference type="ARBA" id="ARBA00022723"/>
    </source>
</evidence>
<dbReference type="PRINTS" id="PR00385">
    <property type="entry name" value="P450"/>
</dbReference>
<feature type="binding site" description="axial binding residue" evidence="6">
    <location>
        <position position="451"/>
    </location>
    <ligand>
        <name>heme</name>
        <dbReference type="ChEBI" id="CHEBI:30413"/>
    </ligand>
    <ligandPart>
        <name>Fe</name>
        <dbReference type="ChEBI" id="CHEBI:18248"/>
    </ligandPart>
</feature>
<gene>
    <name evidence="8" type="ORF">FMAN_06799</name>
</gene>
<comment type="cofactor">
    <cofactor evidence="1 6">
        <name>heme</name>
        <dbReference type="ChEBI" id="CHEBI:30413"/>
    </cofactor>
</comment>
<evidence type="ECO:0000256" key="2">
    <source>
        <dbReference type="ARBA" id="ARBA00010617"/>
    </source>
</evidence>
<dbReference type="EMBL" id="FCQH01000002">
    <property type="protein sequence ID" value="CVK85590.1"/>
    <property type="molecule type" value="Genomic_DNA"/>
</dbReference>
<dbReference type="GO" id="GO:0004497">
    <property type="term" value="F:monooxygenase activity"/>
    <property type="evidence" value="ECO:0007669"/>
    <property type="project" value="UniProtKB-KW"/>
</dbReference>
<dbReference type="SUPFAM" id="SSF48264">
    <property type="entry name" value="Cytochrome P450"/>
    <property type="match status" value="1"/>
</dbReference>
<organism evidence="8 9">
    <name type="scientific">Fusarium mangiferae</name>
    <name type="common">Mango malformation disease fungus</name>
    <dbReference type="NCBI Taxonomy" id="192010"/>
    <lineage>
        <taxon>Eukaryota</taxon>
        <taxon>Fungi</taxon>
        <taxon>Dikarya</taxon>
        <taxon>Ascomycota</taxon>
        <taxon>Pezizomycotina</taxon>
        <taxon>Sordariomycetes</taxon>
        <taxon>Hypocreomycetidae</taxon>
        <taxon>Hypocreales</taxon>
        <taxon>Nectriaceae</taxon>
        <taxon>Fusarium</taxon>
        <taxon>Fusarium fujikuroi species complex</taxon>
    </lineage>
</organism>
<dbReference type="AlphaFoldDB" id="A0A1L7SIV4"/>
<accession>A0A1L7SIV4</accession>
<dbReference type="InterPro" id="IPR001128">
    <property type="entry name" value="Cyt_P450"/>
</dbReference>
<protein>
    <submittedName>
        <fullName evidence="8">Related to cytochrome P450 monooxigenase</fullName>
    </submittedName>
</protein>
<evidence type="ECO:0000256" key="7">
    <source>
        <dbReference type="RuleBase" id="RU000461"/>
    </source>
</evidence>
<dbReference type="InterPro" id="IPR036396">
    <property type="entry name" value="Cyt_P450_sf"/>
</dbReference>
<reference evidence="9" key="1">
    <citation type="journal article" date="2016" name="Genome Biol. Evol.">
        <title>Comparative 'omics' of the Fusarium fujikuroi species complex highlights differences in genetic potential and metabolite synthesis.</title>
        <authorList>
            <person name="Niehaus E.-M."/>
            <person name="Muensterkoetter M."/>
            <person name="Proctor R.H."/>
            <person name="Brown D.W."/>
            <person name="Sharon A."/>
            <person name="Idan Y."/>
            <person name="Oren-Young L."/>
            <person name="Sieber C.M."/>
            <person name="Novak O."/>
            <person name="Pencik A."/>
            <person name="Tarkowska D."/>
            <person name="Hromadova K."/>
            <person name="Freeman S."/>
            <person name="Maymon M."/>
            <person name="Elazar M."/>
            <person name="Youssef S.A."/>
            <person name="El-Shabrawy E.S.M."/>
            <person name="Shalaby A.B.A."/>
            <person name="Houterman P."/>
            <person name="Brock N.L."/>
            <person name="Burkhardt I."/>
            <person name="Tsavkelova E.A."/>
            <person name="Dickschat J.S."/>
            <person name="Galuszka P."/>
            <person name="Gueldener U."/>
            <person name="Tudzynski B."/>
        </authorList>
    </citation>
    <scope>NUCLEOTIDE SEQUENCE [LARGE SCALE GENOMIC DNA]</scope>
    <source>
        <strain evidence="9">MRC7560</strain>
    </source>
</reference>
<keyword evidence="9" id="KW-1185">Reference proteome</keyword>
<dbReference type="GO" id="GO:0020037">
    <property type="term" value="F:heme binding"/>
    <property type="evidence" value="ECO:0007669"/>
    <property type="project" value="InterPro"/>
</dbReference>
<dbReference type="GO" id="GO:0016705">
    <property type="term" value="F:oxidoreductase activity, acting on paired donors, with incorporation or reduction of molecular oxygen"/>
    <property type="evidence" value="ECO:0007669"/>
    <property type="project" value="InterPro"/>
</dbReference>
<evidence type="ECO:0000256" key="5">
    <source>
        <dbReference type="ARBA" id="ARBA00023004"/>
    </source>
</evidence>
<evidence type="ECO:0000256" key="1">
    <source>
        <dbReference type="ARBA" id="ARBA00001971"/>
    </source>
</evidence>
<dbReference type="RefSeq" id="XP_041677443.1">
    <property type="nucleotide sequence ID" value="XM_041826355.1"/>
</dbReference>
<keyword evidence="3 6" id="KW-0349">Heme</keyword>
<dbReference type="PANTHER" id="PTHR24305">
    <property type="entry name" value="CYTOCHROME P450"/>
    <property type="match status" value="1"/>
</dbReference>
<dbReference type="Pfam" id="PF00067">
    <property type="entry name" value="p450"/>
    <property type="match status" value="1"/>
</dbReference>
<keyword evidence="7" id="KW-0503">Monooxygenase</keyword>
<dbReference type="Proteomes" id="UP000184255">
    <property type="component" value="Unassembled WGS sequence"/>
</dbReference>